<feature type="region of interest" description="Disordered" evidence="1">
    <location>
        <begin position="1049"/>
        <end position="1099"/>
    </location>
</feature>
<dbReference type="RefSeq" id="XP_025362543.1">
    <property type="nucleotide sequence ID" value="XM_025509149.1"/>
</dbReference>
<dbReference type="InterPro" id="IPR026705">
    <property type="entry name" value="Hid-1/Ecm30"/>
</dbReference>
<dbReference type="EMBL" id="KZ819666">
    <property type="protein sequence ID" value="PWN27931.1"/>
    <property type="molecule type" value="Genomic_DNA"/>
</dbReference>
<accession>A0A316UUD3</accession>
<feature type="region of interest" description="Disordered" evidence="1">
    <location>
        <begin position="234"/>
        <end position="262"/>
    </location>
</feature>
<gene>
    <name evidence="2" type="ORF">BDZ90DRAFT_279081</name>
</gene>
<feature type="region of interest" description="Disordered" evidence="1">
    <location>
        <begin position="439"/>
        <end position="489"/>
    </location>
</feature>
<feature type="compositionally biased region" description="Polar residues" evidence="1">
    <location>
        <begin position="442"/>
        <end position="458"/>
    </location>
</feature>
<dbReference type="GeneID" id="37030972"/>
<feature type="compositionally biased region" description="Basic and acidic residues" evidence="1">
    <location>
        <begin position="1077"/>
        <end position="1089"/>
    </location>
</feature>
<dbReference type="STRING" id="1569628.A0A316UUD3"/>
<dbReference type="OrthoDB" id="432953at2759"/>
<dbReference type="PANTHER" id="PTHR21575">
    <property type="entry name" value="PROTEIN HID1"/>
    <property type="match status" value="1"/>
</dbReference>
<dbReference type="AlphaFoldDB" id="A0A316UUD3"/>
<dbReference type="GO" id="GO:0005797">
    <property type="term" value="C:Golgi medial cisterna"/>
    <property type="evidence" value="ECO:0007669"/>
    <property type="project" value="TreeGrafter"/>
</dbReference>
<dbReference type="GO" id="GO:0016020">
    <property type="term" value="C:membrane"/>
    <property type="evidence" value="ECO:0007669"/>
    <property type="project" value="TreeGrafter"/>
</dbReference>
<dbReference type="GO" id="GO:0000138">
    <property type="term" value="C:Golgi trans cisterna"/>
    <property type="evidence" value="ECO:0007669"/>
    <property type="project" value="TreeGrafter"/>
</dbReference>
<feature type="region of interest" description="Disordered" evidence="1">
    <location>
        <begin position="805"/>
        <end position="902"/>
    </location>
</feature>
<feature type="compositionally biased region" description="Low complexity" evidence="1">
    <location>
        <begin position="465"/>
        <end position="489"/>
    </location>
</feature>
<feature type="compositionally biased region" description="Polar residues" evidence="1">
    <location>
        <begin position="886"/>
        <end position="901"/>
    </location>
</feature>
<keyword evidence="3" id="KW-1185">Reference proteome</keyword>
<evidence type="ECO:0000256" key="1">
    <source>
        <dbReference type="SAM" id="MobiDB-lite"/>
    </source>
</evidence>
<evidence type="ECO:0000313" key="3">
    <source>
        <dbReference type="Proteomes" id="UP000245884"/>
    </source>
</evidence>
<sequence>MFSLPSLGGILNPSGGPSVDSIRFKTDRVNGIARLYSEQVPASEHRFYSSILTHFHSTSHAFDTFSVKDARQIRDRQPENFRTLLILLTLHLESLKRDERFVPRPGTAAATAAAAAGELDGEEGGMVAGFTAGLGKWASVPFGGAAAGSSRVQPRNRTKEALNCARLLARLLPVLMEDAGGPGAVKDERFTSILEEDVLWTRHRVAEQQDEDPAAAAVAQLADQTQDQFVIDDDEEEADASKDPLTSQAGPSSSEVQPAEAPLQEPLAERLIHLSLDFLFFPGFTLPHLSQDEEEDSPDGSRVHPTIWSKGVGSSVDLPGTTRQHVAHRIDFLRLLLVLLSKAVYVPPPAQEGFRDRALEFACTSLSRTISLPLLCSLLNAACADTGNAGGWSLLPGFAAGGSPGSHEAEGGKEMLRALSLQLLAVLLDWQPQLSAKEGNSLDVSSQQTDGDATSDTLNVRPDLSRTVSTASSSSTVAPAGAGTTSSSSSLGANQFTYWLSKIHRPADLSLLSSRLFTLLRPAASSASASGSGGSAFNLPGVITAASSSAAAFVTGGSGINSTHGIYHHSPEALTVLWRLLMHTPKFRTHVLTDPLRAPTLLGILLSHALLGKDSPPSHGMVRLSLFSLQDISSHPGFGEQIAKAGSQQHCQLPGKVVGANPLLAGGAGGLQSARSAGDVLVSACHALVATRGMGSSGLALAPSVLIALANIAPSLTSLSVASAAKLGLLLAHVSRPAFLLADEGHPRLAFFVLEACNAILVNEDENKVKGNANVVYSLLGRQREVARLRGFSLRKGLAEIQESRGGLGTDSAIGEGGGTPQPLSAEEEKARLKAQEVQPVIGQTGEAEAEAAPSAPSEKALGKARSAEVDGEGATVPQVGGATAAGSSSQDSTAVQSTEPLSHLSSQDLAALCSSLSLSNPRTGFTPTEAWVESWAPHLPLGPLAALHDDATLRAGIEERSKQGGAAEAVRWLKSDQADVRGIALRGLGGGTTEAPQPVRRPFRWTPAVSVWLRSYIWGAVYLLQALPYSLWPQEGVRLFVLVGQGQGLKGEHRGTGKKVVTGEAAQDNGGQPPADADREGKEGREADGQPSKGSIEV</sequence>
<organism evidence="2 3">
    <name type="scientific">Jaminaea rosea</name>
    <dbReference type="NCBI Taxonomy" id="1569628"/>
    <lineage>
        <taxon>Eukaryota</taxon>
        <taxon>Fungi</taxon>
        <taxon>Dikarya</taxon>
        <taxon>Basidiomycota</taxon>
        <taxon>Ustilaginomycotina</taxon>
        <taxon>Exobasidiomycetes</taxon>
        <taxon>Microstromatales</taxon>
        <taxon>Microstromatales incertae sedis</taxon>
        <taxon>Jaminaea</taxon>
    </lineage>
</organism>
<dbReference type="PANTHER" id="PTHR21575:SF12">
    <property type="entry name" value="PROTEIN HID1"/>
    <property type="match status" value="1"/>
</dbReference>
<dbReference type="Pfam" id="PF09742">
    <property type="entry name" value="Dymeclin"/>
    <property type="match status" value="1"/>
</dbReference>
<reference evidence="2 3" key="1">
    <citation type="journal article" date="2018" name="Mol. Biol. Evol.">
        <title>Broad Genomic Sampling Reveals a Smut Pathogenic Ancestry of the Fungal Clade Ustilaginomycotina.</title>
        <authorList>
            <person name="Kijpornyongpan T."/>
            <person name="Mondo S.J."/>
            <person name="Barry K."/>
            <person name="Sandor L."/>
            <person name="Lee J."/>
            <person name="Lipzen A."/>
            <person name="Pangilinan J."/>
            <person name="LaButti K."/>
            <person name="Hainaut M."/>
            <person name="Henrissat B."/>
            <person name="Grigoriev I.V."/>
            <person name="Spatafora J.W."/>
            <person name="Aime M.C."/>
        </authorList>
    </citation>
    <scope>NUCLEOTIDE SEQUENCE [LARGE SCALE GENOMIC DNA]</scope>
    <source>
        <strain evidence="2 3">MCA 5214</strain>
    </source>
</reference>
<proteinExistence type="predicted"/>
<evidence type="ECO:0000313" key="2">
    <source>
        <dbReference type="EMBL" id="PWN27931.1"/>
    </source>
</evidence>
<name>A0A316UUD3_9BASI</name>
<protein>
    <submittedName>
        <fullName evidence="2">Uncharacterized protein</fullName>
    </submittedName>
</protein>
<feature type="compositionally biased region" description="Polar residues" evidence="1">
    <location>
        <begin position="244"/>
        <end position="256"/>
    </location>
</feature>
<dbReference type="Proteomes" id="UP000245884">
    <property type="component" value="Unassembled WGS sequence"/>
</dbReference>